<dbReference type="InterPro" id="IPR000836">
    <property type="entry name" value="PRTase_dom"/>
</dbReference>
<name>A0A1C3K750_9BURK</name>
<evidence type="ECO:0000313" key="4">
    <source>
        <dbReference type="Proteomes" id="UP000078558"/>
    </source>
</evidence>
<dbReference type="NCBIfam" id="NF004689">
    <property type="entry name" value="PRK06031.1"/>
    <property type="match status" value="1"/>
</dbReference>
<reference evidence="2 4" key="1">
    <citation type="submission" date="2016-06" db="EMBL/GenBank/DDBJ databases">
        <authorList>
            <person name="Kjaerup R.B."/>
            <person name="Dalgaard T.S."/>
            <person name="Juul-Madsen H.R."/>
        </authorList>
    </citation>
    <scope>NUCLEOTIDE SEQUENCE [LARGE SCALE GENOMIC DNA]</scope>
    <source>
        <strain evidence="2">Orrdi1</strain>
    </source>
</reference>
<keyword evidence="2" id="KW-0328">Glycosyltransferase</keyword>
<evidence type="ECO:0000313" key="3">
    <source>
        <dbReference type="EMBL" id="SOE46053.1"/>
    </source>
</evidence>
<dbReference type="Pfam" id="PF00156">
    <property type="entry name" value="Pribosyltran"/>
    <property type="match status" value="1"/>
</dbReference>
<keyword evidence="4" id="KW-1185">Reference proteome</keyword>
<dbReference type="OrthoDB" id="8639051at2"/>
<evidence type="ECO:0000259" key="1">
    <source>
        <dbReference type="Pfam" id="PF00156"/>
    </source>
</evidence>
<dbReference type="RefSeq" id="WP_067758273.1">
    <property type="nucleotide sequence ID" value="NZ_LT907988.1"/>
</dbReference>
<sequence length="236" mass="25239">MPTPPSHGFDSTQGYWQALLAADALDMPLDGPYQRGYPARLPDGRYLVLPLRGVPRDPDRCVASLIANHASFSVIDALCGFMADAARPLAADCVVGLPTLGLAFAPQVARTLGFSRYVPFGYSRKYWYRDDLAVPVSSLTSPGASKMLYVDPNLAGSLRGARVLVVDDAVSTGQTMQAALALLARCGAEVAGIAVAMRQGTRWREVLVDPAGQPLPVVAAFDSPRLRRVADGWLPE</sequence>
<dbReference type="EMBL" id="FLRC01000052">
    <property type="protein sequence ID" value="SBT27177.1"/>
    <property type="molecule type" value="Genomic_DNA"/>
</dbReference>
<gene>
    <name evidence="2" type="ORF">ODI_03284</name>
    <name evidence="3" type="ORF">ODI_R0101</name>
</gene>
<dbReference type="AlphaFoldDB" id="A0A1C3K750"/>
<keyword evidence="2" id="KW-0808">Transferase</keyword>
<proteinExistence type="predicted"/>
<dbReference type="EMBL" id="LT907988">
    <property type="protein sequence ID" value="SOE46053.1"/>
    <property type="molecule type" value="Genomic_DNA"/>
</dbReference>
<dbReference type="STRING" id="1851544.ODI_03284"/>
<dbReference type="SUPFAM" id="SSF53271">
    <property type="entry name" value="PRTase-like"/>
    <property type="match status" value="1"/>
</dbReference>
<accession>A0A1C3K750</accession>
<dbReference type="Gene3D" id="3.40.50.2020">
    <property type="match status" value="1"/>
</dbReference>
<dbReference type="PANTHER" id="PTHR43218:SF1">
    <property type="entry name" value="PHOSPHORIBOSYLTRANSFERASE"/>
    <property type="match status" value="1"/>
</dbReference>
<reference evidence="3 4" key="2">
    <citation type="submission" date="2017-08" db="EMBL/GenBank/DDBJ databases">
        <authorList>
            <person name="de Groot N.N."/>
        </authorList>
    </citation>
    <scope>NUCLEOTIDE SEQUENCE [LARGE SCALE GENOMIC DNA]</scope>
    <source>
        <strain evidence="3">Orrdi1</strain>
    </source>
</reference>
<dbReference type="PANTHER" id="PTHR43218">
    <property type="entry name" value="PHOSPHORIBOSYLTRANSFERASE-RELATED"/>
    <property type="match status" value="1"/>
</dbReference>
<organism evidence="2 4">
    <name type="scientific">Orrella dioscoreae</name>
    <dbReference type="NCBI Taxonomy" id="1851544"/>
    <lineage>
        <taxon>Bacteria</taxon>
        <taxon>Pseudomonadati</taxon>
        <taxon>Pseudomonadota</taxon>
        <taxon>Betaproteobacteria</taxon>
        <taxon>Burkholderiales</taxon>
        <taxon>Alcaligenaceae</taxon>
        <taxon>Orrella</taxon>
    </lineage>
</organism>
<dbReference type="GO" id="GO:0016757">
    <property type="term" value="F:glycosyltransferase activity"/>
    <property type="evidence" value="ECO:0007669"/>
    <property type="project" value="UniProtKB-KW"/>
</dbReference>
<protein>
    <submittedName>
        <fullName evidence="2">Phosphoribosyltransferase</fullName>
    </submittedName>
</protein>
<dbReference type="Proteomes" id="UP000078558">
    <property type="component" value="Chromosome I"/>
</dbReference>
<dbReference type="CDD" id="cd06223">
    <property type="entry name" value="PRTases_typeI"/>
    <property type="match status" value="1"/>
</dbReference>
<dbReference type="InterPro" id="IPR029057">
    <property type="entry name" value="PRTase-like"/>
</dbReference>
<dbReference type="KEGG" id="odi:ODI_R0101"/>
<feature type="domain" description="Phosphoribosyltransferase" evidence="1">
    <location>
        <begin position="73"/>
        <end position="206"/>
    </location>
</feature>
<evidence type="ECO:0000313" key="2">
    <source>
        <dbReference type="EMBL" id="SBT27177.1"/>
    </source>
</evidence>